<gene>
    <name evidence="1" type="ORF">AQUCO_00300349v1</name>
</gene>
<dbReference type="Proteomes" id="UP000230069">
    <property type="component" value="Unassembled WGS sequence"/>
</dbReference>
<proteinExistence type="predicted"/>
<sequence>MVTLGMMASLINSVPKKVFGLLRSFDFVHVTSFYFIGPFCSLTPCTGRKLMSEVAVGQKRCMVGPWIPGR</sequence>
<dbReference type="AlphaFoldDB" id="A0A2G5EYD2"/>
<keyword evidence="2" id="KW-1185">Reference proteome</keyword>
<organism evidence="1 2">
    <name type="scientific">Aquilegia coerulea</name>
    <name type="common">Rocky mountain columbine</name>
    <dbReference type="NCBI Taxonomy" id="218851"/>
    <lineage>
        <taxon>Eukaryota</taxon>
        <taxon>Viridiplantae</taxon>
        <taxon>Streptophyta</taxon>
        <taxon>Embryophyta</taxon>
        <taxon>Tracheophyta</taxon>
        <taxon>Spermatophyta</taxon>
        <taxon>Magnoliopsida</taxon>
        <taxon>Ranunculales</taxon>
        <taxon>Ranunculaceae</taxon>
        <taxon>Thalictroideae</taxon>
        <taxon>Aquilegia</taxon>
    </lineage>
</organism>
<dbReference type="InParanoid" id="A0A2G5EYD2"/>
<evidence type="ECO:0000313" key="1">
    <source>
        <dbReference type="EMBL" id="PIA60768.1"/>
    </source>
</evidence>
<accession>A0A2G5EYD2</accession>
<name>A0A2G5EYD2_AQUCA</name>
<evidence type="ECO:0000313" key="2">
    <source>
        <dbReference type="Proteomes" id="UP000230069"/>
    </source>
</evidence>
<dbReference type="EMBL" id="KZ305020">
    <property type="protein sequence ID" value="PIA60768.1"/>
    <property type="molecule type" value="Genomic_DNA"/>
</dbReference>
<reference evidence="1 2" key="1">
    <citation type="submission" date="2017-09" db="EMBL/GenBank/DDBJ databases">
        <title>WGS assembly of Aquilegia coerulea Goldsmith.</title>
        <authorList>
            <person name="Hodges S."/>
            <person name="Kramer E."/>
            <person name="Nordborg M."/>
            <person name="Tomkins J."/>
            <person name="Borevitz J."/>
            <person name="Derieg N."/>
            <person name="Yan J."/>
            <person name="Mihaltcheva S."/>
            <person name="Hayes R.D."/>
            <person name="Rokhsar D."/>
        </authorList>
    </citation>
    <scope>NUCLEOTIDE SEQUENCE [LARGE SCALE GENOMIC DNA]</scope>
    <source>
        <strain evidence="2">cv. Goldsmith</strain>
    </source>
</reference>
<protein>
    <submittedName>
        <fullName evidence="1">Uncharacterized protein</fullName>
    </submittedName>
</protein>